<dbReference type="AlphaFoldDB" id="A0A4D6MJ07"/>
<evidence type="ECO:0000313" key="1">
    <source>
        <dbReference type="EMBL" id="QCE00169.1"/>
    </source>
</evidence>
<name>A0A4D6MJ07_VIGUN</name>
<proteinExistence type="predicted"/>
<gene>
    <name evidence="1" type="ORF">DEO72_LG7g1456</name>
</gene>
<organism evidence="1 2">
    <name type="scientific">Vigna unguiculata</name>
    <name type="common">Cowpea</name>
    <dbReference type="NCBI Taxonomy" id="3917"/>
    <lineage>
        <taxon>Eukaryota</taxon>
        <taxon>Viridiplantae</taxon>
        <taxon>Streptophyta</taxon>
        <taxon>Embryophyta</taxon>
        <taxon>Tracheophyta</taxon>
        <taxon>Spermatophyta</taxon>
        <taxon>Magnoliopsida</taxon>
        <taxon>eudicotyledons</taxon>
        <taxon>Gunneridae</taxon>
        <taxon>Pentapetalae</taxon>
        <taxon>rosids</taxon>
        <taxon>fabids</taxon>
        <taxon>Fabales</taxon>
        <taxon>Fabaceae</taxon>
        <taxon>Papilionoideae</taxon>
        <taxon>50 kb inversion clade</taxon>
        <taxon>NPAAA clade</taxon>
        <taxon>indigoferoid/millettioid clade</taxon>
        <taxon>Phaseoleae</taxon>
        <taxon>Vigna</taxon>
    </lineage>
</organism>
<evidence type="ECO:0000313" key="2">
    <source>
        <dbReference type="Proteomes" id="UP000501690"/>
    </source>
</evidence>
<reference evidence="1 2" key="1">
    <citation type="submission" date="2019-04" db="EMBL/GenBank/DDBJ databases">
        <title>An improved genome assembly and genetic linkage map for asparagus bean, Vigna unguiculata ssp. sesquipedialis.</title>
        <authorList>
            <person name="Xia Q."/>
            <person name="Zhang R."/>
            <person name="Dong Y."/>
        </authorList>
    </citation>
    <scope>NUCLEOTIDE SEQUENCE [LARGE SCALE GENOMIC DNA]</scope>
    <source>
        <tissue evidence="1">Leaf</tissue>
    </source>
</reference>
<sequence length="86" mass="9760">MDFTICIWPRQDEGYLMEMADMELLHHFIKGTLNVQVDDNVIDVGVVDASVVGVDVKHGFRGGLRDCMLLVSFGNHVIVRLWEVED</sequence>
<dbReference type="EMBL" id="CP039351">
    <property type="protein sequence ID" value="QCE00169.1"/>
    <property type="molecule type" value="Genomic_DNA"/>
</dbReference>
<keyword evidence="2" id="KW-1185">Reference proteome</keyword>
<protein>
    <submittedName>
        <fullName evidence="1">Uncharacterized protein</fullName>
    </submittedName>
</protein>
<accession>A0A4D6MJ07</accession>
<dbReference type="Proteomes" id="UP000501690">
    <property type="component" value="Linkage Group LG7"/>
</dbReference>